<proteinExistence type="predicted"/>
<accession>G2Z5S5</accession>
<dbReference type="AlphaFoldDB" id="G2Z5S5"/>
<dbReference type="EMBL" id="FQ859183">
    <property type="protein sequence ID" value="CCB70880.1"/>
    <property type="molecule type" value="Genomic_DNA"/>
</dbReference>
<evidence type="ECO:0008006" key="3">
    <source>
        <dbReference type="Google" id="ProtNLM"/>
    </source>
</evidence>
<protein>
    <recommendedName>
        <fullName evidence="3">GLPGLI family protein</fullName>
    </recommendedName>
</protein>
<reference evidence="1 2" key="1">
    <citation type="journal article" date="2011" name="Appl. Environ. Microbiol.">
        <title>Complete genome sequence of the fish pathogen Flavobacterium branchiophilum.</title>
        <authorList>
            <consortium name="1:IP"/>
            <consortium name="Microbial Evolutionary Genomics,F-75015 Paris"/>
            <consortium name="France 2:CNRS"/>
            <consortium name="URA2171"/>
            <consortium name="F-75015 Paris,France 3:Unite de Virologie et Immunologie Mol."/>
            <consortium name="INRA,78352 Jouy en Josas Cedex"/>
            <consortium name="France. 4:Unite de Mathemathique"/>
            <consortium name="Informatique et Genome,INRA"/>
            <consortium name="78352 Jouy en Josas Cedex"/>
            <consortium name="France. 5:CEA/Genoscope"/>
            <consortium name="Evry"/>
            <consortium name="France"/>
            <person name="Touchon M."/>
            <person name="Barbier P."/>
            <person name="Bernardet J.F."/>
            <person name="Loux V."/>
            <person name="Vacherie B."/>
            <person name="Barbe V."/>
            <person name="Rocha E.P."/>
            <person name="Duchaud E."/>
        </authorList>
    </citation>
    <scope>NUCLEOTIDE SEQUENCE [LARGE SCALE GENOMIC DNA]</scope>
    <source>
        <strain evidence="1 2">FL-15</strain>
    </source>
</reference>
<dbReference type="KEGG" id="fbr:FBFL15_2932"/>
<dbReference type="NCBIfam" id="TIGR01200">
    <property type="entry name" value="GLPGLI"/>
    <property type="match status" value="1"/>
</dbReference>
<sequence>MKTRHLILIIFYTSFLFSQEKNFNSKIEYEMTFMLKKYNAELLFNNEASIFSYHDLSEDSEKSDQDGNINITVADTISHIVYNDLVEKKLLHYTCIFSPKTHDWVEEVIPNFNWIISNETKTIYNLLCKKATCTFRGRDYIAWYSTDLSNNYGPWKFSGLPGLMLEVYDSENEVHFSVKKISIPFNAAIKIKPMNIIPFDKVKRIQKEKIDELIQTMESKQERGFSIEVKVNNKAQIERD</sequence>
<dbReference type="Proteomes" id="UP000009186">
    <property type="component" value="Chromosome"/>
</dbReference>
<gene>
    <name evidence="1" type="ordered locus">FBFL15_2932</name>
</gene>
<organism evidence="1 2">
    <name type="scientific">Flavobacterium branchiophilum (strain FL-15)</name>
    <dbReference type="NCBI Taxonomy" id="1034807"/>
    <lineage>
        <taxon>Bacteria</taxon>
        <taxon>Pseudomonadati</taxon>
        <taxon>Bacteroidota</taxon>
        <taxon>Flavobacteriia</taxon>
        <taxon>Flavobacteriales</taxon>
        <taxon>Flavobacteriaceae</taxon>
        <taxon>Flavobacterium</taxon>
    </lineage>
</organism>
<keyword evidence="2" id="KW-1185">Reference proteome</keyword>
<name>G2Z5S5_FLABF</name>
<dbReference type="STRING" id="1034807.FBFL15_2932"/>
<dbReference type="InterPro" id="IPR005901">
    <property type="entry name" value="GLPGLI"/>
</dbReference>
<dbReference type="RefSeq" id="WP_014085328.1">
    <property type="nucleotide sequence ID" value="NC_016001.1"/>
</dbReference>
<evidence type="ECO:0000313" key="2">
    <source>
        <dbReference type="Proteomes" id="UP000009186"/>
    </source>
</evidence>
<dbReference type="eggNOG" id="ENOG502Z8KC">
    <property type="taxonomic scope" value="Bacteria"/>
</dbReference>
<evidence type="ECO:0000313" key="1">
    <source>
        <dbReference type="EMBL" id="CCB70880.1"/>
    </source>
</evidence>
<dbReference type="HOGENOM" id="CLU_1249101_0_0_10"/>